<feature type="coiled-coil region" evidence="1">
    <location>
        <begin position="561"/>
        <end position="588"/>
    </location>
</feature>
<dbReference type="EMBL" id="JH413847">
    <property type="protein sequence ID" value="EHL29500.1"/>
    <property type="molecule type" value="Genomic_DNA"/>
</dbReference>
<keyword evidence="1" id="KW-0175">Coiled coil</keyword>
<dbReference type="STRING" id="658187.LDG_8462"/>
<evidence type="ECO:0000256" key="1">
    <source>
        <dbReference type="SAM" id="Coils"/>
    </source>
</evidence>
<gene>
    <name evidence="2" type="ORF">LDG_8462</name>
</gene>
<keyword evidence="3" id="KW-1185">Reference proteome</keyword>
<dbReference type="AlphaFoldDB" id="G9ET33"/>
<protein>
    <submittedName>
        <fullName evidence="2">Uncharacterized protein</fullName>
    </submittedName>
</protein>
<dbReference type="HOGENOM" id="CLU_439918_0_0_6"/>
<name>G9ET33_9GAMM</name>
<dbReference type="OrthoDB" id="5652981at2"/>
<sequence length="621" mass="70544">MVDQQKDKTIRAADLIRQIDNYGYPRGSQSCLSDKGIKELNHDISQYQAHHKRKIASYKEANGISEDKRLFAAQKPHYFRQQLIEYIAQLAPPHFSGDENERKTHPELATLKMEELLGPKGRMLYLLALEEEMHSREYRHAVVMRATTHYDGAKWKERPVVIVAGPSGCGKSFAAQSAVKTANRFLAADEHNMDGNNVIAADGGICREVSQMRKLVIQVANNQGYAGIKDLHAQSKVLEEVKSRVQAAAFASPEVGVVIPETFSKWIDPTDPIKNFMKKIDKLSNTKLIFARVKGEQEEDVFNLIKQVLPGFNLMQQMLSRLADNAPSTFQRIVAFMGSRRAWKVEGFTPTPLDLNTKELTESKAYNWKGFLFGVVGSYLAEQWFREHSKDKLSMIITNDLILLKRDPHSTTETWLPAEENDKGARLFSRHAYEAWLQLPDDGVKQDLIHHCRTNAQSIITTAAQIDFAIAQKQISSRLVGLNKKLEQEFARGERDQNKIHYLMNKRDTLLDINKISPKDLENLDSIEKIHNQVKLAIAIIKEEKQGSWKRISFSKTLNALNEINAGLDKARSEFKDIKTEVQQEERSAVCSTYKAAFKLALNKEEQKTEKSNSEGKIPLL</sequence>
<dbReference type="eggNOG" id="ENOG5030N71">
    <property type="taxonomic scope" value="Bacteria"/>
</dbReference>
<reference evidence="2 3" key="1">
    <citation type="journal article" date="2011" name="BMC Genomics">
        <title>Insight into cross-talk between intra-amoebal pathogens.</title>
        <authorList>
            <person name="Gimenez G."/>
            <person name="Bertelli C."/>
            <person name="Moliner C."/>
            <person name="Robert C."/>
            <person name="Raoult D."/>
            <person name="Fournier P.E."/>
            <person name="Greub G."/>
        </authorList>
    </citation>
    <scope>NUCLEOTIDE SEQUENCE [LARGE SCALE GENOMIC DNA]</scope>
    <source>
        <strain evidence="2 3">LLAP12</strain>
    </source>
</reference>
<evidence type="ECO:0000313" key="3">
    <source>
        <dbReference type="Proteomes" id="UP000002770"/>
    </source>
</evidence>
<dbReference type="InParanoid" id="G9ET33"/>
<evidence type="ECO:0000313" key="2">
    <source>
        <dbReference type="EMBL" id="EHL29500.1"/>
    </source>
</evidence>
<proteinExistence type="predicted"/>
<dbReference type="Proteomes" id="UP000002770">
    <property type="component" value="Unassembled WGS sequence"/>
</dbReference>
<dbReference type="RefSeq" id="WP_006872337.1">
    <property type="nucleotide sequence ID" value="NZ_JH413847.1"/>
</dbReference>
<organism evidence="2 3">
    <name type="scientific">Legionella drancourtii LLAP12</name>
    <dbReference type="NCBI Taxonomy" id="658187"/>
    <lineage>
        <taxon>Bacteria</taxon>
        <taxon>Pseudomonadati</taxon>
        <taxon>Pseudomonadota</taxon>
        <taxon>Gammaproteobacteria</taxon>
        <taxon>Legionellales</taxon>
        <taxon>Legionellaceae</taxon>
        <taxon>Legionella</taxon>
    </lineage>
</organism>
<accession>G9ET33</accession>